<gene>
    <name evidence="3" type="ORF">X929_09815</name>
</gene>
<evidence type="ECO:0000313" key="3">
    <source>
        <dbReference type="EMBL" id="PNR95118.1"/>
    </source>
</evidence>
<dbReference type="Pfam" id="PF01266">
    <property type="entry name" value="DAO"/>
    <property type="match status" value="1"/>
</dbReference>
<dbReference type="Gene3D" id="3.30.9.10">
    <property type="entry name" value="D-Amino Acid Oxidase, subunit A, domain 2"/>
    <property type="match status" value="1"/>
</dbReference>
<evidence type="ECO:0000313" key="4">
    <source>
        <dbReference type="Proteomes" id="UP000236434"/>
    </source>
</evidence>
<dbReference type="EMBL" id="AZRL01000022">
    <property type="protein sequence ID" value="PNR95118.1"/>
    <property type="molecule type" value="Genomic_DNA"/>
</dbReference>
<name>A0A2K1NX55_9BACT</name>
<accession>A0A2K1NX55</accession>
<dbReference type="Proteomes" id="UP000236434">
    <property type="component" value="Unassembled WGS sequence"/>
</dbReference>
<dbReference type="Gene3D" id="3.50.50.60">
    <property type="entry name" value="FAD/NAD(P)-binding domain"/>
    <property type="match status" value="1"/>
</dbReference>
<sequence>MKNKANVVVIGGGVVGCSIAYNLAKKGVKDVVLLEKSYLSSGATGRCGAGVRQQWGTKQNCLLASESMNIFENFADILQIKRDIELKQKGYLLLAYSDKELEQFKKNIEVQHSLNIPSVLLTPKEAKEIVPNLNIEKLVGAAYCAKDGHANPFQVTLGYAEAAQRLGVEINKFTEVKDIKTKNDALLGVQTNKGFIECKKVVVAAGGWTQNITKMAKIDLPIYSERHEILVTESVKSILDPMLMSFSYNIYCQQEPVGSFIMGYGPENEPHSYNMESSWKFLETMSKKATWLLPPLKNIRIIRQWAGLYNISPDRQPIVSQINQVEGLYVACGFSGHGFMLAPAVGILMADIVTGDKLTYDVILDLERFNRGEIIEEPSVV</sequence>
<proteinExistence type="predicted"/>
<dbReference type="RefSeq" id="WP_103067773.1">
    <property type="nucleotide sequence ID" value="NZ_AZRL01000022.1"/>
</dbReference>
<reference evidence="3 4" key="1">
    <citation type="submission" date="2013-12" db="EMBL/GenBank/DDBJ databases">
        <title>Comparative genomics of Petrotoga isolates.</title>
        <authorList>
            <person name="Nesbo C.L."/>
            <person name="Charchuk R."/>
            <person name="Chow K."/>
        </authorList>
    </citation>
    <scope>NUCLEOTIDE SEQUENCE [LARGE SCALE GENOMIC DNA]</scope>
    <source>
        <strain evidence="3 4">DSM 13574</strain>
    </source>
</reference>
<dbReference type="GO" id="GO:0005737">
    <property type="term" value="C:cytoplasm"/>
    <property type="evidence" value="ECO:0007669"/>
    <property type="project" value="TreeGrafter"/>
</dbReference>
<dbReference type="PROSITE" id="PS51257">
    <property type="entry name" value="PROKAR_LIPOPROTEIN"/>
    <property type="match status" value="1"/>
</dbReference>
<keyword evidence="1" id="KW-0560">Oxidoreductase</keyword>
<protein>
    <submittedName>
        <fullName evidence="3">FAD-dependent oxidoreductase</fullName>
    </submittedName>
</protein>
<evidence type="ECO:0000259" key="2">
    <source>
        <dbReference type="Pfam" id="PF01266"/>
    </source>
</evidence>
<feature type="domain" description="FAD dependent oxidoreductase" evidence="2">
    <location>
        <begin position="7"/>
        <end position="351"/>
    </location>
</feature>
<organism evidence="3 4">
    <name type="scientific">Petrotoga olearia DSM 13574</name>
    <dbReference type="NCBI Taxonomy" id="1122955"/>
    <lineage>
        <taxon>Bacteria</taxon>
        <taxon>Thermotogati</taxon>
        <taxon>Thermotogota</taxon>
        <taxon>Thermotogae</taxon>
        <taxon>Petrotogales</taxon>
        <taxon>Petrotogaceae</taxon>
        <taxon>Petrotoga</taxon>
    </lineage>
</organism>
<dbReference type="InterPro" id="IPR036188">
    <property type="entry name" value="FAD/NAD-bd_sf"/>
</dbReference>
<dbReference type="PANTHER" id="PTHR13847:SF287">
    <property type="entry name" value="FAD-DEPENDENT OXIDOREDUCTASE DOMAIN-CONTAINING PROTEIN 1"/>
    <property type="match status" value="1"/>
</dbReference>
<comment type="caution">
    <text evidence="3">The sequence shown here is derived from an EMBL/GenBank/DDBJ whole genome shotgun (WGS) entry which is preliminary data.</text>
</comment>
<dbReference type="AlphaFoldDB" id="A0A2K1NX55"/>
<dbReference type="InterPro" id="IPR006076">
    <property type="entry name" value="FAD-dep_OxRdtase"/>
</dbReference>
<dbReference type="GO" id="GO:0016491">
    <property type="term" value="F:oxidoreductase activity"/>
    <property type="evidence" value="ECO:0007669"/>
    <property type="project" value="UniProtKB-KW"/>
</dbReference>
<dbReference type="SUPFAM" id="SSF54373">
    <property type="entry name" value="FAD-linked reductases, C-terminal domain"/>
    <property type="match status" value="1"/>
</dbReference>
<dbReference type="OrthoDB" id="9794226at2"/>
<dbReference type="SUPFAM" id="SSF51905">
    <property type="entry name" value="FAD/NAD(P)-binding domain"/>
    <property type="match status" value="1"/>
</dbReference>
<evidence type="ECO:0000256" key="1">
    <source>
        <dbReference type="ARBA" id="ARBA00023002"/>
    </source>
</evidence>
<dbReference type="PANTHER" id="PTHR13847">
    <property type="entry name" value="SARCOSINE DEHYDROGENASE-RELATED"/>
    <property type="match status" value="1"/>
</dbReference>